<accession>A0A1N6EMG0</accession>
<proteinExistence type="predicted"/>
<dbReference type="RefSeq" id="WP_074224951.1">
    <property type="nucleotide sequence ID" value="NZ_FSRC01000001.1"/>
</dbReference>
<dbReference type="STRING" id="226505.SAMN05444394_2304"/>
<gene>
    <name evidence="1" type="ORF">SAMN05444394_2304</name>
</gene>
<protein>
    <submittedName>
        <fullName evidence="1">Uncharacterized protein</fullName>
    </submittedName>
</protein>
<name>A0A1N6EMG0_9BACT</name>
<sequence>MKKAGLILGIIVTGILSGCNIADDFEDLFEPVLIYGQSALGGGSYNWPNGINGPYQDAPFKLDSATYLGNTGLTLWTSFDYSKWEQATSGEIHVSYWDNDALDPVGDSKEHSTEYLPDTSINDFGEIFLVFPIEITDLKPQTNYEFCLNLHLVSDFQTSSFGSPCATFITSQ</sequence>
<organism evidence="1 2">
    <name type="scientific">Algoriphagus halophilus</name>
    <dbReference type="NCBI Taxonomy" id="226505"/>
    <lineage>
        <taxon>Bacteria</taxon>
        <taxon>Pseudomonadati</taxon>
        <taxon>Bacteroidota</taxon>
        <taxon>Cytophagia</taxon>
        <taxon>Cytophagales</taxon>
        <taxon>Cyclobacteriaceae</taxon>
        <taxon>Algoriphagus</taxon>
    </lineage>
</organism>
<dbReference type="AlphaFoldDB" id="A0A1N6EMG0"/>
<evidence type="ECO:0000313" key="2">
    <source>
        <dbReference type="Proteomes" id="UP000185221"/>
    </source>
</evidence>
<dbReference type="OrthoDB" id="9874363at2"/>
<evidence type="ECO:0000313" key="1">
    <source>
        <dbReference type="EMBL" id="SIN84163.1"/>
    </source>
</evidence>
<keyword evidence="2" id="KW-1185">Reference proteome</keyword>
<dbReference type="PROSITE" id="PS51257">
    <property type="entry name" value="PROKAR_LIPOPROTEIN"/>
    <property type="match status" value="1"/>
</dbReference>
<reference evidence="2" key="1">
    <citation type="submission" date="2016-11" db="EMBL/GenBank/DDBJ databases">
        <authorList>
            <person name="Varghese N."/>
            <person name="Submissions S."/>
        </authorList>
    </citation>
    <scope>NUCLEOTIDE SEQUENCE [LARGE SCALE GENOMIC DNA]</scope>
    <source>
        <strain evidence="2">DSM 15292</strain>
    </source>
</reference>
<dbReference type="EMBL" id="FSRC01000001">
    <property type="protein sequence ID" value="SIN84163.1"/>
    <property type="molecule type" value="Genomic_DNA"/>
</dbReference>
<dbReference type="Proteomes" id="UP000185221">
    <property type="component" value="Unassembled WGS sequence"/>
</dbReference>